<reference evidence="2 3" key="1">
    <citation type="submission" date="2015-10" db="EMBL/GenBank/DDBJ databases">
        <title>Draft genome sequence of Streptomyces caeruleatus NRRL B-24802, type strain for the species Streptomyces caeruleatus.</title>
        <authorList>
            <person name="Ruckert C."/>
            <person name="Winkler A."/>
            <person name="Kalinowski J."/>
            <person name="Kampfer P."/>
            <person name="Glaeser S."/>
        </authorList>
    </citation>
    <scope>NUCLEOTIDE SEQUENCE [LARGE SCALE GENOMIC DNA]</scope>
    <source>
        <strain evidence="2 3">NRRL B-24802</strain>
    </source>
</reference>
<dbReference type="EMBL" id="LMWY01000018">
    <property type="protein sequence ID" value="KUO03306.1"/>
    <property type="molecule type" value="Genomic_DNA"/>
</dbReference>
<sequence>MPVGAPGSESGKTDNTVRLIESAERADVGMFVQSAIASLEHHLVAGDFGTGHHVDEDVAPRLGIEARLRTSTLERWVVLRPVSLMDSFLPPKARAMSPWPSDGRPARIAALRPADRRTHRGRAAP</sequence>
<keyword evidence="3" id="KW-1185">Reference proteome</keyword>
<accession>A0A117RQ97</accession>
<feature type="region of interest" description="Disordered" evidence="1">
    <location>
        <begin position="90"/>
        <end position="125"/>
    </location>
</feature>
<protein>
    <recommendedName>
        <fullName evidence="4">NAD(P)-binding domain-containing protein</fullName>
    </recommendedName>
</protein>
<name>A0A117RQ97_9ACTN</name>
<evidence type="ECO:0000313" key="3">
    <source>
        <dbReference type="Proteomes" id="UP000053429"/>
    </source>
</evidence>
<evidence type="ECO:0000313" key="2">
    <source>
        <dbReference type="EMBL" id="KUO03306.1"/>
    </source>
</evidence>
<evidence type="ECO:0000256" key="1">
    <source>
        <dbReference type="SAM" id="MobiDB-lite"/>
    </source>
</evidence>
<organism evidence="2 3">
    <name type="scientific">Streptomyces caeruleatus</name>
    <dbReference type="NCBI Taxonomy" id="661399"/>
    <lineage>
        <taxon>Bacteria</taxon>
        <taxon>Bacillati</taxon>
        <taxon>Actinomycetota</taxon>
        <taxon>Actinomycetes</taxon>
        <taxon>Kitasatosporales</taxon>
        <taxon>Streptomycetaceae</taxon>
        <taxon>Streptomyces</taxon>
    </lineage>
</organism>
<dbReference type="Proteomes" id="UP000053429">
    <property type="component" value="Unassembled WGS sequence"/>
</dbReference>
<evidence type="ECO:0008006" key="4">
    <source>
        <dbReference type="Google" id="ProtNLM"/>
    </source>
</evidence>
<comment type="caution">
    <text evidence="2">The sequence shown here is derived from an EMBL/GenBank/DDBJ whole genome shotgun (WGS) entry which is preliminary data.</text>
</comment>
<gene>
    <name evidence="2" type="ORF">AQJ67_16385</name>
</gene>
<dbReference type="AlphaFoldDB" id="A0A117RQ97"/>
<proteinExistence type="predicted"/>